<gene>
    <name evidence="7" type="ORF">GXW71_18055</name>
</gene>
<accession>A0ABS5F162</accession>
<evidence type="ECO:0000256" key="4">
    <source>
        <dbReference type="ARBA" id="ARBA00022989"/>
    </source>
</evidence>
<dbReference type="EMBL" id="JAAGBB010000021">
    <property type="protein sequence ID" value="MBR0666271.1"/>
    <property type="molecule type" value="Genomic_DNA"/>
</dbReference>
<reference evidence="8" key="1">
    <citation type="journal article" date="2021" name="Syst. Appl. Microbiol.">
        <title>Roseomonas hellenica sp. nov., isolated from roots of wild-growing Alkanna tinctoria.</title>
        <authorList>
            <person name="Rat A."/>
            <person name="Naranjo H.D."/>
            <person name="Lebbe L."/>
            <person name="Cnockaert M."/>
            <person name="Krigas N."/>
            <person name="Grigoriadou K."/>
            <person name="Maloupa E."/>
            <person name="Willems A."/>
        </authorList>
    </citation>
    <scope>NUCLEOTIDE SEQUENCE [LARGE SCALE GENOMIC DNA]</scope>
    <source>
        <strain evidence="8">LMG 31523</strain>
    </source>
</reference>
<keyword evidence="2" id="KW-1003">Cell membrane</keyword>
<dbReference type="InterPro" id="IPR001123">
    <property type="entry name" value="LeuE-type"/>
</dbReference>
<dbReference type="PANTHER" id="PTHR30086:SF20">
    <property type="entry name" value="ARGININE EXPORTER PROTEIN ARGO-RELATED"/>
    <property type="match status" value="1"/>
</dbReference>
<proteinExistence type="predicted"/>
<feature type="transmembrane region" description="Helical" evidence="6">
    <location>
        <begin position="111"/>
        <end position="130"/>
    </location>
</feature>
<dbReference type="RefSeq" id="WP_211853944.1">
    <property type="nucleotide sequence ID" value="NZ_JAAGBB010000021.1"/>
</dbReference>
<name>A0ABS5F162_9PROT</name>
<evidence type="ECO:0000256" key="3">
    <source>
        <dbReference type="ARBA" id="ARBA00022692"/>
    </source>
</evidence>
<dbReference type="Pfam" id="PF01810">
    <property type="entry name" value="LysE"/>
    <property type="match status" value="1"/>
</dbReference>
<sequence length="206" mass="20986">MDRASLLLFAAAYLAVLILPGPGVTALVARVLTRGAQGAPAFIAGFVAGALLWFTVAATGLAAIAATFAVLFVAIRIAGAAYLLRLAWKLWTAPARPAAAADASPDSNARLFLTGLAINLGNPKVIAFFLALLPTVVDLRTLTPAGFAELALLVAVIASGVLGAYAVAAARARRLFASPRALRLMNRGGAVAMAGAAAAMLVRRNP</sequence>
<evidence type="ECO:0000313" key="8">
    <source>
        <dbReference type="Proteomes" id="UP001196870"/>
    </source>
</evidence>
<dbReference type="Proteomes" id="UP001196870">
    <property type="component" value="Unassembled WGS sequence"/>
</dbReference>
<keyword evidence="4 6" id="KW-1133">Transmembrane helix</keyword>
<evidence type="ECO:0000313" key="7">
    <source>
        <dbReference type="EMBL" id="MBR0666271.1"/>
    </source>
</evidence>
<keyword evidence="8" id="KW-1185">Reference proteome</keyword>
<evidence type="ECO:0000256" key="5">
    <source>
        <dbReference type="ARBA" id="ARBA00023136"/>
    </source>
</evidence>
<protein>
    <submittedName>
        <fullName evidence="7">LysE family translocator</fullName>
    </submittedName>
</protein>
<evidence type="ECO:0000256" key="2">
    <source>
        <dbReference type="ARBA" id="ARBA00022475"/>
    </source>
</evidence>
<organism evidence="7 8">
    <name type="scientific">Plastoroseomonas hellenica</name>
    <dbReference type="NCBI Taxonomy" id="2687306"/>
    <lineage>
        <taxon>Bacteria</taxon>
        <taxon>Pseudomonadati</taxon>
        <taxon>Pseudomonadota</taxon>
        <taxon>Alphaproteobacteria</taxon>
        <taxon>Acetobacterales</taxon>
        <taxon>Acetobacteraceae</taxon>
        <taxon>Plastoroseomonas</taxon>
    </lineage>
</organism>
<feature type="transmembrane region" description="Helical" evidence="6">
    <location>
        <begin position="42"/>
        <end position="75"/>
    </location>
</feature>
<keyword evidence="3 6" id="KW-0812">Transmembrane</keyword>
<comment type="caution">
    <text evidence="7">The sequence shown here is derived from an EMBL/GenBank/DDBJ whole genome shotgun (WGS) entry which is preliminary data.</text>
</comment>
<dbReference type="PANTHER" id="PTHR30086">
    <property type="entry name" value="ARGININE EXPORTER PROTEIN ARGO"/>
    <property type="match status" value="1"/>
</dbReference>
<evidence type="ECO:0000256" key="6">
    <source>
        <dbReference type="SAM" id="Phobius"/>
    </source>
</evidence>
<feature type="transmembrane region" description="Helical" evidence="6">
    <location>
        <begin position="150"/>
        <end position="172"/>
    </location>
</feature>
<evidence type="ECO:0000256" key="1">
    <source>
        <dbReference type="ARBA" id="ARBA00004651"/>
    </source>
</evidence>
<keyword evidence="5 6" id="KW-0472">Membrane</keyword>
<comment type="subcellular location">
    <subcellularLocation>
        <location evidence="1">Cell membrane</location>
        <topology evidence="1">Multi-pass membrane protein</topology>
    </subcellularLocation>
</comment>